<dbReference type="EMBL" id="JAMYWD010000001">
    <property type="protein sequence ID" value="KAJ4982442.1"/>
    <property type="molecule type" value="Genomic_DNA"/>
</dbReference>
<dbReference type="NCBIfam" id="NF004019">
    <property type="entry name" value="PRK05481.1"/>
    <property type="match status" value="1"/>
</dbReference>
<feature type="binding site" evidence="11">
    <location>
        <position position="153"/>
    </location>
    <ligand>
        <name>[4Fe-4S] cluster</name>
        <dbReference type="ChEBI" id="CHEBI:49883"/>
        <label>2</label>
        <note>4Fe-4S-S-AdoMet</note>
    </ligand>
</feature>
<dbReference type="EC" id="2.8.1.8" evidence="11"/>
<evidence type="ECO:0000313" key="15">
    <source>
        <dbReference type="Proteomes" id="UP001141806"/>
    </source>
</evidence>
<evidence type="ECO:0000256" key="6">
    <source>
        <dbReference type="ARBA" id="ARBA00022691"/>
    </source>
</evidence>
<keyword evidence="5 11" id="KW-0808">Transferase</keyword>
<dbReference type="SFLD" id="SFLDF00271">
    <property type="entry name" value="lipoyl_synthase"/>
    <property type="match status" value="1"/>
</dbReference>
<dbReference type="NCBIfam" id="TIGR00510">
    <property type="entry name" value="lipA"/>
    <property type="match status" value="1"/>
</dbReference>
<evidence type="ECO:0000256" key="7">
    <source>
        <dbReference type="ARBA" id="ARBA00022723"/>
    </source>
</evidence>
<dbReference type="HAMAP" id="MF_03129">
    <property type="entry name" value="Lipoyl_synth_plantC"/>
    <property type="match status" value="1"/>
</dbReference>
<evidence type="ECO:0000256" key="10">
    <source>
        <dbReference type="ARBA" id="ARBA00047326"/>
    </source>
</evidence>
<comment type="similarity">
    <text evidence="11">Belongs to the radical SAM superfamily. Lipoyl synthase family.</text>
</comment>
<keyword evidence="7 11" id="KW-0479">Metal-binding</keyword>
<evidence type="ECO:0000259" key="13">
    <source>
        <dbReference type="PROSITE" id="PS51918"/>
    </source>
</evidence>
<feature type="binding site" evidence="11">
    <location>
        <position position="160"/>
    </location>
    <ligand>
        <name>[4Fe-4S] cluster</name>
        <dbReference type="ChEBI" id="CHEBI:49883"/>
        <label>2</label>
        <note>4Fe-4S-S-AdoMet</note>
    </ligand>
</feature>
<comment type="cofactor">
    <cofactor evidence="11">
        <name>[4Fe-4S] cluster</name>
        <dbReference type="ChEBI" id="CHEBI:49883"/>
    </cofactor>
    <text evidence="11">Binds 2 [4Fe-4S] clusters per subunit. One cluster is coordinated with 3 cysteines and an exchangeable S-adenosyl-L-methionine.</text>
</comment>
<keyword evidence="2 11" id="KW-0004">4Fe-4S</keyword>
<keyword evidence="9 11" id="KW-0411">Iron-sulfur</keyword>
<dbReference type="PROSITE" id="PS51918">
    <property type="entry name" value="RADICAL_SAM"/>
    <property type="match status" value="1"/>
</dbReference>
<dbReference type="PANTHER" id="PTHR10949:SF38">
    <property type="entry name" value="LIPOYL SYNTHASE, CHLOROPLASTIC"/>
    <property type="match status" value="1"/>
</dbReference>
<keyword evidence="4 11" id="KW-0934">Plastid</keyword>
<comment type="pathway">
    <text evidence="11">Protein modification; protein lipoylation via endogenous pathway; protein N(6)-(lipoyl)lysine from octanoyl-[acyl-carrier-protein]: step 2/2.</text>
</comment>
<proteinExistence type="inferred from homology"/>
<dbReference type="InterPro" id="IPR031691">
    <property type="entry name" value="LIAS_N"/>
</dbReference>
<dbReference type="GO" id="GO:0009249">
    <property type="term" value="P:protein lipoylation"/>
    <property type="evidence" value="ECO:0007669"/>
    <property type="project" value="UniProtKB-UniRule"/>
</dbReference>
<protein>
    <recommendedName>
        <fullName evidence="11">Lipoyl synthase, chloroplastic</fullName>
        <ecNumber evidence="11">2.8.1.8</ecNumber>
    </recommendedName>
    <alternativeName>
        <fullName evidence="11">Lipoate synthase</fullName>
        <shortName evidence="11">LS</shortName>
        <shortName evidence="11">Lip-syn</shortName>
    </alternativeName>
    <alternativeName>
        <fullName evidence="11">Lipoate synthase, plastidial</fullName>
        <shortName evidence="11">LIP1p</shortName>
    </alternativeName>
    <alternativeName>
        <fullName evidence="11">Lipoic acid synthase</fullName>
    </alternativeName>
</protein>
<keyword evidence="3 11" id="KW-0150">Chloroplast</keyword>
<dbReference type="AlphaFoldDB" id="A0A9Q0L501"/>
<dbReference type="HAMAP" id="MF_00206">
    <property type="entry name" value="Lipoyl_synth"/>
    <property type="match status" value="1"/>
</dbReference>
<dbReference type="NCBIfam" id="NF009544">
    <property type="entry name" value="PRK12928.1"/>
    <property type="match status" value="1"/>
</dbReference>
<feature type="binding site" evidence="11">
    <location>
        <position position="122"/>
    </location>
    <ligand>
        <name>[4Fe-4S] cluster</name>
        <dbReference type="ChEBI" id="CHEBI:49883"/>
        <label>1</label>
    </ligand>
</feature>
<reference evidence="14" key="1">
    <citation type="journal article" date="2023" name="Plant J.">
        <title>The genome of the king protea, Protea cynaroides.</title>
        <authorList>
            <person name="Chang J."/>
            <person name="Duong T.A."/>
            <person name="Schoeman C."/>
            <person name="Ma X."/>
            <person name="Roodt D."/>
            <person name="Barker N."/>
            <person name="Li Z."/>
            <person name="Van de Peer Y."/>
            <person name="Mizrachi E."/>
        </authorList>
    </citation>
    <scope>NUCLEOTIDE SEQUENCE</scope>
    <source>
        <tissue evidence="14">Young leaves</tissue>
    </source>
</reference>
<gene>
    <name evidence="11" type="primary">LIP1P</name>
    <name evidence="14" type="ORF">NE237_033279</name>
</gene>
<dbReference type="CDD" id="cd01335">
    <property type="entry name" value="Radical_SAM"/>
    <property type="match status" value="1"/>
</dbReference>
<dbReference type="PANTHER" id="PTHR10949">
    <property type="entry name" value="LIPOYL SYNTHASE"/>
    <property type="match status" value="1"/>
</dbReference>
<dbReference type="Pfam" id="PF16881">
    <property type="entry name" value="LIAS_N"/>
    <property type="match status" value="1"/>
</dbReference>
<dbReference type="InterPro" id="IPR003698">
    <property type="entry name" value="Lipoyl_synth"/>
</dbReference>
<keyword evidence="8 11" id="KW-0408">Iron</keyword>
<dbReference type="InterPro" id="IPR006638">
    <property type="entry name" value="Elp3/MiaA/NifB-like_rSAM"/>
</dbReference>
<evidence type="ECO:0000256" key="11">
    <source>
        <dbReference type="HAMAP-Rule" id="MF_03129"/>
    </source>
</evidence>
<dbReference type="GO" id="GO:0005739">
    <property type="term" value="C:mitochondrion"/>
    <property type="evidence" value="ECO:0007669"/>
    <property type="project" value="UniProtKB-ARBA"/>
</dbReference>
<dbReference type="GO" id="GO:0051539">
    <property type="term" value="F:4 iron, 4 sulfur cluster binding"/>
    <property type="evidence" value="ECO:0007669"/>
    <property type="project" value="UniProtKB-UniRule"/>
</dbReference>
<evidence type="ECO:0000256" key="9">
    <source>
        <dbReference type="ARBA" id="ARBA00023014"/>
    </source>
</evidence>
<keyword evidence="15" id="KW-1185">Reference proteome</keyword>
<dbReference type="SUPFAM" id="SSF102114">
    <property type="entry name" value="Radical SAM enzymes"/>
    <property type="match status" value="1"/>
</dbReference>
<feature type="domain" description="Radical SAM core" evidence="13">
    <location>
        <begin position="136"/>
        <end position="357"/>
    </location>
</feature>
<comment type="function">
    <text evidence="11">Catalyzes the radical-mediated insertion of two sulfur atoms into the C-6 and C-8 positions of the octanoyl moiety bound to the lipoyl domains of lipoate-dependent enzymes, thereby converting the octanoylated domains into lipoylated derivatives.</text>
</comment>
<feature type="compositionally biased region" description="Low complexity" evidence="12">
    <location>
        <begin position="47"/>
        <end position="63"/>
    </location>
</feature>
<comment type="caution">
    <text evidence="14">The sequence shown here is derived from an EMBL/GenBank/DDBJ whole genome shotgun (WGS) entry which is preliminary data.</text>
</comment>
<dbReference type="OrthoDB" id="3231at2759"/>
<organism evidence="14 15">
    <name type="scientific">Protea cynaroides</name>
    <dbReference type="NCBI Taxonomy" id="273540"/>
    <lineage>
        <taxon>Eukaryota</taxon>
        <taxon>Viridiplantae</taxon>
        <taxon>Streptophyta</taxon>
        <taxon>Embryophyta</taxon>
        <taxon>Tracheophyta</taxon>
        <taxon>Spermatophyta</taxon>
        <taxon>Magnoliopsida</taxon>
        <taxon>Proteales</taxon>
        <taxon>Proteaceae</taxon>
        <taxon>Protea</taxon>
    </lineage>
</organism>
<feature type="binding site" evidence="11">
    <location>
        <position position="133"/>
    </location>
    <ligand>
        <name>[4Fe-4S] cluster</name>
        <dbReference type="ChEBI" id="CHEBI:49883"/>
        <label>1</label>
    </ligand>
</feature>
<sequence length="393" mass="43046">MIHQSISKPSISSISSIPAAKPRSIDFYYRPKIRSEAVDSRKKVDSELSSSSSSSKTTSSPSKLFESNGASSKGPYPGGMGPYTGRDPNLKKPEWLRQKAPQGERFQEVKGSLSRLKLNTVCEEAQCPNIGECWNGGGDGIATATIMLLGDTCTRGCRFCAVKTSRNPAPPDPMEPENTAKAIASWGVDYIVLTSVDRDDLPDGGSGHFAQTVKAMKKLKPEIMVECLTSDFRGDLNAVTTLVHSGLDVFAHNIETVKRLQRIIRDPRAGYEQSLSVLRHGKLCKEGMITKTSIMLGLGESDEELKEAMADLRAIDVDILTLGQYLQPTPLHLTVKEYVTPEKFAFWKDYGESIGFRYVASGPLVRSSYRAGELFVKTMVREMSKNSSSSSIS</sequence>
<comment type="catalytic activity">
    <reaction evidence="10 11">
        <text>[[Fe-S] cluster scaffold protein carrying a second [4Fe-4S](2+) cluster] + N(6)-octanoyl-L-lysyl-[protein] + 2 oxidized [2Fe-2S]-[ferredoxin] + 2 S-adenosyl-L-methionine + 4 H(+) = [[Fe-S] cluster scaffold protein] + N(6)-[(R)-dihydrolipoyl]-L-lysyl-[protein] + 4 Fe(3+) + 2 hydrogen sulfide + 2 5'-deoxyadenosine + 2 L-methionine + 2 reduced [2Fe-2S]-[ferredoxin]</text>
        <dbReference type="Rhea" id="RHEA:16585"/>
        <dbReference type="Rhea" id="RHEA-COMP:9928"/>
        <dbReference type="Rhea" id="RHEA-COMP:10000"/>
        <dbReference type="Rhea" id="RHEA-COMP:10001"/>
        <dbReference type="Rhea" id="RHEA-COMP:10475"/>
        <dbReference type="Rhea" id="RHEA-COMP:14568"/>
        <dbReference type="Rhea" id="RHEA-COMP:14569"/>
        <dbReference type="ChEBI" id="CHEBI:15378"/>
        <dbReference type="ChEBI" id="CHEBI:17319"/>
        <dbReference type="ChEBI" id="CHEBI:29034"/>
        <dbReference type="ChEBI" id="CHEBI:29919"/>
        <dbReference type="ChEBI" id="CHEBI:33722"/>
        <dbReference type="ChEBI" id="CHEBI:33737"/>
        <dbReference type="ChEBI" id="CHEBI:33738"/>
        <dbReference type="ChEBI" id="CHEBI:57844"/>
        <dbReference type="ChEBI" id="CHEBI:59789"/>
        <dbReference type="ChEBI" id="CHEBI:78809"/>
        <dbReference type="ChEBI" id="CHEBI:83100"/>
        <dbReference type="EC" id="2.8.1.8"/>
    </reaction>
</comment>
<dbReference type="InterPro" id="IPR007197">
    <property type="entry name" value="rSAM"/>
</dbReference>
<evidence type="ECO:0000256" key="4">
    <source>
        <dbReference type="ARBA" id="ARBA00022640"/>
    </source>
</evidence>
<accession>A0A9Q0L501</accession>
<evidence type="ECO:0000313" key="14">
    <source>
        <dbReference type="EMBL" id="KAJ4982442.1"/>
    </source>
</evidence>
<feature type="compositionally biased region" description="Basic and acidic residues" evidence="12">
    <location>
        <begin position="36"/>
        <end position="46"/>
    </location>
</feature>
<dbReference type="GO" id="GO:0009507">
    <property type="term" value="C:chloroplast"/>
    <property type="evidence" value="ECO:0007669"/>
    <property type="project" value="UniProtKB-SubCell"/>
</dbReference>
<dbReference type="Proteomes" id="UP001141806">
    <property type="component" value="Unassembled WGS sequence"/>
</dbReference>
<evidence type="ECO:0000256" key="1">
    <source>
        <dbReference type="ARBA" id="ARBA00004229"/>
    </source>
</evidence>
<feature type="region of interest" description="Disordered" evidence="12">
    <location>
        <begin position="36"/>
        <end position="91"/>
    </location>
</feature>
<evidence type="ECO:0000256" key="5">
    <source>
        <dbReference type="ARBA" id="ARBA00022679"/>
    </source>
</evidence>
<dbReference type="SMART" id="SM00729">
    <property type="entry name" value="Elp3"/>
    <property type="match status" value="1"/>
</dbReference>
<dbReference type="InterPro" id="IPR013785">
    <property type="entry name" value="Aldolase_TIM"/>
</dbReference>
<feature type="binding site" evidence="11">
    <location>
        <position position="157"/>
    </location>
    <ligand>
        <name>[4Fe-4S] cluster</name>
        <dbReference type="ChEBI" id="CHEBI:49883"/>
        <label>2</label>
        <note>4Fe-4S-S-AdoMet</note>
    </ligand>
</feature>
<dbReference type="GO" id="GO:0016992">
    <property type="term" value="F:lipoate synthase activity"/>
    <property type="evidence" value="ECO:0007669"/>
    <property type="project" value="UniProtKB-UniRule"/>
</dbReference>
<name>A0A9Q0L501_9MAGN</name>
<dbReference type="Gene3D" id="3.20.20.70">
    <property type="entry name" value="Aldolase class I"/>
    <property type="match status" value="1"/>
</dbReference>
<keyword evidence="6 11" id="KW-0949">S-adenosyl-L-methionine</keyword>
<comment type="subcellular location">
    <subcellularLocation>
        <location evidence="1 11">Plastid</location>
        <location evidence="1 11">Chloroplast</location>
    </subcellularLocation>
</comment>
<dbReference type="GO" id="GO:0046872">
    <property type="term" value="F:metal ion binding"/>
    <property type="evidence" value="ECO:0007669"/>
    <property type="project" value="UniProtKB-KW"/>
</dbReference>
<feature type="binding site" evidence="11">
    <location>
        <position position="368"/>
    </location>
    <ligand>
        <name>[4Fe-4S] cluster</name>
        <dbReference type="ChEBI" id="CHEBI:49883"/>
        <label>1</label>
    </ligand>
</feature>
<dbReference type="SFLD" id="SFLDG01058">
    <property type="entry name" value="lipoyl_synthase_like"/>
    <property type="match status" value="1"/>
</dbReference>
<dbReference type="InterPro" id="IPR027526">
    <property type="entry name" value="Lipoyl_synth_chlpt"/>
</dbReference>
<evidence type="ECO:0000256" key="2">
    <source>
        <dbReference type="ARBA" id="ARBA00022485"/>
    </source>
</evidence>
<dbReference type="Pfam" id="PF04055">
    <property type="entry name" value="Radical_SAM"/>
    <property type="match status" value="1"/>
</dbReference>
<dbReference type="SFLD" id="SFLDS00029">
    <property type="entry name" value="Radical_SAM"/>
    <property type="match status" value="1"/>
</dbReference>
<feature type="binding site" evidence="11">
    <location>
        <position position="127"/>
    </location>
    <ligand>
        <name>[4Fe-4S] cluster</name>
        <dbReference type="ChEBI" id="CHEBI:49883"/>
        <label>1</label>
    </ligand>
</feature>
<dbReference type="FunFam" id="3.20.20.70:FF:000036">
    <property type="entry name" value="Lipoyl synthase, mitochondrial"/>
    <property type="match status" value="1"/>
</dbReference>
<dbReference type="PIRSF" id="PIRSF005963">
    <property type="entry name" value="Lipoyl_synth"/>
    <property type="match status" value="1"/>
</dbReference>
<evidence type="ECO:0000256" key="12">
    <source>
        <dbReference type="SAM" id="MobiDB-lite"/>
    </source>
</evidence>
<dbReference type="InterPro" id="IPR058240">
    <property type="entry name" value="rSAM_sf"/>
</dbReference>
<evidence type="ECO:0000256" key="8">
    <source>
        <dbReference type="ARBA" id="ARBA00023004"/>
    </source>
</evidence>
<evidence type="ECO:0000256" key="3">
    <source>
        <dbReference type="ARBA" id="ARBA00022528"/>
    </source>
</evidence>